<name>A0A3D9S060_9FLAO</name>
<gene>
    <name evidence="2" type="ORF">BX611_1811</name>
</gene>
<dbReference type="EMBL" id="QTTQ01000010">
    <property type="protein sequence ID" value="REE82265.1"/>
    <property type="molecule type" value="Genomic_DNA"/>
</dbReference>
<evidence type="ECO:0000313" key="3">
    <source>
        <dbReference type="Proteomes" id="UP000256429"/>
    </source>
</evidence>
<accession>A0A3D9S060</accession>
<evidence type="ECO:0008006" key="4">
    <source>
        <dbReference type="Google" id="ProtNLM"/>
    </source>
</evidence>
<evidence type="ECO:0000256" key="1">
    <source>
        <dbReference type="SAM" id="Phobius"/>
    </source>
</evidence>
<keyword evidence="1" id="KW-0812">Transmembrane</keyword>
<reference evidence="2 3" key="1">
    <citation type="submission" date="2018-08" db="EMBL/GenBank/DDBJ databases">
        <title>Genomic Encyclopedia of Type Strains, Phase III (KMG-III): the genomes of soil and plant-associated and newly described type strains.</title>
        <authorList>
            <person name="Whitman W."/>
        </authorList>
    </citation>
    <scope>NUCLEOTIDE SEQUENCE [LARGE SCALE GENOMIC DNA]</scope>
    <source>
        <strain evidence="2 3">325-5</strain>
    </source>
</reference>
<comment type="caution">
    <text evidence="2">The sequence shown here is derived from an EMBL/GenBank/DDBJ whole genome shotgun (WGS) entry which is preliminary data.</text>
</comment>
<protein>
    <recommendedName>
        <fullName evidence="4">Zinc ribbon family protein</fullName>
    </recommendedName>
</protein>
<feature type="transmembrane region" description="Helical" evidence="1">
    <location>
        <begin position="88"/>
        <end position="106"/>
    </location>
</feature>
<proteinExistence type="predicted"/>
<dbReference type="AlphaFoldDB" id="A0A3D9S060"/>
<dbReference type="OrthoDB" id="766141at2"/>
<keyword evidence="1" id="KW-1133">Transmembrane helix</keyword>
<evidence type="ECO:0000313" key="2">
    <source>
        <dbReference type="EMBL" id="REE82265.1"/>
    </source>
</evidence>
<keyword evidence="3" id="KW-1185">Reference proteome</keyword>
<keyword evidence="1" id="KW-0472">Membrane</keyword>
<dbReference type="Proteomes" id="UP000256429">
    <property type="component" value="Unassembled WGS sequence"/>
</dbReference>
<organism evidence="2 3">
    <name type="scientific">Lutibacter oceani</name>
    <dbReference type="NCBI Taxonomy" id="1853311"/>
    <lineage>
        <taxon>Bacteria</taxon>
        <taxon>Pseudomonadati</taxon>
        <taxon>Bacteroidota</taxon>
        <taxon>Flavobacteriia</taxon>
        <taxon>Flavobacteriales</taxon>
        <taxon>Flavobacteriaceae</taxon>
        <taxon>Lutibacter</taxon>
    </lineage>
</organism>
<dbReference type="RefSeq" id="WP_115880278.1">
    <property type="nucleotide sequence ID" value="NZ_QTTQ01000010.1"/>
</dbReference>
<sequence>MLLAGKKTSELKFETPKEILCPNCNEKNTTKVSIIGTYKHIFQIPFISGGKSGKSVCKNCNHSYNLKKMPNTIKLAYYELKETTKTPIWFYAGLIGIKTLVLIKIFSRYF</sequence>